<evidence type="ECO:0000313" key="1">
    <source>
        <dbReference type="EMBL" id="MFM9615969.1"/>
    </source>
</evidence>
<comment type="caution">
    <text evidence="1">The sequence shown here is derived from an EMBL/GenBank/DDBJ whole genome shotgun (WGS) entry which is preliminary data.</text>
</comment>
<organism evidence="1 2">
    <name type="scientific">Streptomyces niveiscabiei</name>
    <dbReference type="NCBI Taxonomy" id="164115"/>
    <lineage>
        <taxon>Bacteria</taxon>
        <taxon>Bacillati</taxon>
        <taxon>Actinomycetota</taxon>
        <taxon>Actinomycetes</taxon>
        <taxon>Kitasatosporales</taxon>
        <taxon>Streptomycetaceae</taxon>
        <taxon>Streptomyces</taxon>
    </lineage>
</organism>
<protein>
    <submittedName>
        <fullName evidence="1">Uncharacterized protein</fullName>
    </submittedName>
</protein>
<evidence type="ECO:0000313" key="2">
    <source>
        <dbReference type="Proteomes" id="UP001631957"/>
    </source>
</evidence>
<accession>A0ABW9I6I8</accession>
<sequence>MSDLHVVGVHGIRQRDTNSLKLAEDWNLALAEGISLHCGPTSPTPSVISPYYGDVFPKGRFQLGDDDPSEWLAETDEEQLELLAQALEAHTPPVLGERPAAGTLGAPPPVSPRITAALARIDRRCGPGVGKALLSRVSEVYGYFSAKSKYEGMADTVRDRVREAVEQSGASLIIAHSLGSVIVYDMFQRGQIPSDVDGGVSMLITCGSPLAWLPLRRKLGVRASDELQLPSNVRWLNVFDPNDPVTAGVGLSAIAPGVTDVAVDNQDDPHAAGRYLEQQPVAAAVHSHMTRGPMLPKG</sequence>
<reference evidence="1 2" key="1">
    <citation type="submission" date="2024-12" db="EMBL/GenBank/DDBJ databases">
        <title>Forecasting of Potato common scab and diversities of Pathogenic streptomyces spp. in china.</title>
        <authorList>
            <person name="Handique U."/>
            <person name="Wu J."/>
        </authorList>
    </citation>
    <scope>NUCLEOTIDE SEQUENCE [LARGE SCALE GENOMIC DNA]</scope>
    <source>
        <strain evidence="1 2">ZRIMU1530</strain>
    </source>
</reference>
<dbReference type="Proteomes" id="UP001631957">
    <property type="component" value="Unassembled WGS sequence"/>
</dbReference>
<dbReference type="Gene3D" id="3.40.50.1820">
    <property type="entry name" value="alpha/beta hydrolase"/>
    <property type="match status" value="1"/>
</dbReference>
<dbReference type="InterPro" id="IPR029058">
    <property type="entry name" value="AB_hydrolase_fold"/>
</dbReference>
<keyword evidence="2" id="KW-1185">Reference proteome</keyword>
<proteinExistence type="predicted"/>
<dbReference type="EMBL" id="JBJVNI010000045">
    <property type="protein sequence ID" value="MFM9615969.1"/>
    <property type="molecule type" value="Genomic_DNA"/>
</dbReference>
<gene>
    <name evidence="1" type="ORF">ACKI18_45730</name>
</gene>
<dbReference type="RefSeq" id="WP_409111035.1">
    <property type="nucleotide sequence ID" value="NZ_JBJVNI010000045.1"/>
</dbReference>
<name>A0ABW9I6I8_9ACTN</name>